<dbReference type="Pfam" id="PF01261">
    <property type="entry name" value="AP_endonuc_2"/>
    <property type="match status" value="1"/>
</dbReference>
<evidence type="ECO:0000256" key="1">
    <source>
        <dbReference type="ARBA" id="ARBA00023277"/>
    </source>
</evidence>
<sequence length="468" mass="50534">MALPVLLDDALRSTESGFSLALSLPWIRSLPVASLVDVSVAIDGEPAPVRPARDSGWWFLQDRLEVLGEGMLRPGVHDVSVSFRLVVPYLQAGPDAPLTLPFRADAALTLDASPSRAIPPDSDSTAATVRTRENDPIPVMSGDGWDLGASAFNWTPDIIRAERAADDIVVGIVADGVSSIEIEPGQLWRSFPTLADDEVDAFRSRLAAAGGAVTVVGGSLDDWELPARRRTTEERVAFLQPQLRAAARVGARGVRVPFGQAGPELLRRLQPLLDDLDVVLYEEIQGQQTLDVPAVAENLALLEELDDPHVRVLIDISMLMPSLPPSYLDELRRGGVDAALLERLEHDWRSPETHAAVIAALRGGTVPPAVHTLFMNLLIRFGRSSVDDLEPLLAVTGGVHLKFWDLDDTGGRVSQPIADIGAALRRTGFSGSLTSEWGGHEWLENDPTAMTLAHLNLARTALAQRVTV</sequence>
<dbReference type="Proteomes" id="UP001610861">
    <property type="component" value="Unassembled WGS sequence"/>
</dbReference>
<evidence type="ECO:0000256" key="2">
    <source>
        <dbReference type="SAM" id="MobiDB-lite"/>
    </source>
</evidence>
<feature type="region of interest" description="Disordered" evidence="2">
    <location>
        <begin position="113"/>
        <end position="140"/>
    </location>
</feature>
<gene>
    <name evidence="4" type="ORF">ACH3VR_12540</name>
</gene>
<protein>
    <submittedName>
        <fullName evidence="4">TIM barrel protein</fullName>
    </submittedName>
</protein>
<evidence type="ECO:0000313" key="5">
    <source>
        <dbReference type="Proteomes" id="UP001610861"/>
    </source>
</evidence>
<proteinExistence type="predicted"/>
<name>A0ABW7Q910_9MICO</name>
<keyword evidence="5" id="KW-1185">Reference proteome</keyword>
<feature type="domain" description="Xylose isomerase-like TIM barrel" evidence="3">
    <location>
        <begin position="176"/>
        <end position="317"/>
    </location>
</feature>
<keyword evidence="1" id="KW-0119">Carbohydrate metabolism</keyword>
<dbReference type="SUPFAM" id="SSF51658">
    <property type="entry name" value="Xylose isomerase-like"/>
    <property type="match status" value="1"/>
</dbReference>
<accession>A0ABW7Q910</accession>
<dbReference type="InterPro" id="IPR013022">
    <property type="entry name" value="Xyl_isomerase-like_TIM-brl"/>
</dbReference>
<dbReference type="Gene3D" id="3.20.20.150">
    <property type="entry name" value="Divalent-metal-dependent TIM barrel enzymes"/>
    <property type="match status" value="1"/>
</dbReference>
<dbReference type="InterPro" id="IPR036237">
    <property type="entry name" value="Xyl_isomerase-like_sf"/>
</dbReference>
<comment type="caution">
    <text evidence="4">The sequence shown here is derived from an EMBL/GenBank/DDBJ whole genome shotgun (WGS) entry which is preliminary data.</text>
</comment>
<reference evidence="4 5" key="1">
    <citation type="submission" date="2024-09" db="EMBL/GenBank/DDBJ databases">
        <authorList>
            <person name="Pan X."/>
        </authorList>
    </citation>
    <scope>NUCLEOTIDE SEQUENCE [LARGE SCALE GENOMIC DNA]</scope>
    <source>
        <strain evidence="4 5">B2969</strain>
    </source>
</reference>
<dbReference type="EMBL" id="JBIQWL010000004">
    <property type="protein sequence ID" value="MFH8251190.1"/>
    <property type="molecule type" value="Genomic_DNA"/>
</dbReference>
<organism evidence="4 5">
    <name type="scientific">Microbacterium alkaliflavum</name>
    <dbReference type="NCBI Taxonomy" id="3248839"/>
    <lineage>
        <taxon>Bacteria</taxon>
        <taxon>Bacillati</taxon>
        <taxon>Actinomycetota</taxon>
        <taxon>Actinomycetes</taxon>
        <taxon>Micrococcales</taxon>
        <taxon>Microbacteriaceae</taxon>
        <taxon>Microbacterium</taxon>
    </lineage>
</organism>
<evidence type="ECO:0000313" key="4">
    <source>
        <dbReference type="EMBL" id="MFH8251190.1"/>
    </source>
</evidence>
<dbReference type="RefSeq" id="WP_397556647.1">
    <property type="nucleotide sequence ID" value="NZ_JBIQWL010000004.1"/>
</dbReference>
<evidence type="ECO:0000259" key="3">
    <source>
        <dbReference type="Pfam" id="PF01261"/>
    </source>
</evidence>